<name>A0A9D4L1N1_DREPO</name>
<keyword evidence="2" id="KW-1185">Reference proteome</keyword>
<dbReference type="EMBL" id="JAIWYP010000003">
    <property type="protein sequence ID" value="KAH3850192.1"/>
    <property type="molecule type" value="Genomic_DNA"/>
</dbReference>
<sequence length="54" mass="6495">MIIISVDDKEWMDMEKSKKLLYEFYVKHTDGFFHQLQAFLVDSMRAHITDDAKK</sequence>
<reference evidence="1" key="1">
    <citation type="journal article" date="2019" name="bioRxiv">
        <title>The Genome of the Zebra Mussel, Dreissena polymorpha: A Resource for Invasive Species Research.</title>
        <authorList>
            <person name="McCartney M.A."/>
            <person name="Auch B."/>
            <person name="Kono T."/>
            <person name="Mallez S."/>
            <person name="Zhang Y."/>
            <person name="Obille A."/>
            <person name="Becker A."/>
            <person name="Abrahante J.E."/>
            <person name="Garbe J."/>
            <person name="Badalamenti J.P."/>
            <person name="Herman A."/>
            <person name="Mangelson H."/>
            <person name="Liachko I."/>
            <person name="Sullivan S."/>
            <person name="Sone E.D."/>
            <person name="Koren S."/>
            <person name="Silverstein K.A.T."/>
            <person name="Beckman K.B."/>
            <person name="Gohl D.M."/>
        </authorList>
    </citation>
    <scope>NUCLEOTIDE SEQUENCE</scope>
    <source>
        <strain evidence="1">Duluth1</strain>
        <tissue evidence="1">Whole animal</tissue>
    </source>
</reference>
<gene>
    <name evidence="1" type="ORF">DPMN_092598</name>
</gene>
<evidence type="ECO:0000313" key="1">
    <source>
        <dbReference type="EMBL" id="KAH3850192.1"/>
    </source>
</evidence>
<comment type="caution">
    <text evidence="1">The sequence shown here is derived from an EMBL/GenBank/DDBJ whole genome shotgun (WGS) entry which is preliminary data.</text>
</comment>
<protein>
    <submittedName>
        <fullName evidence="1">Uncharacterized protein</fullName>
    </submittedName>
</protein>
<dbReference type="Proteomes" id="UP000828390">
    <property type="component" value="Unassembled WGS sequence"/>
</dbReference>
<organism evidence="1 2">
    <name type="scientific">Dreissena polymorpha</name>
    <name type="common">Zebra mussel</name>
    <name type="synonym">Mytilus polymorpha</name>
    <dbReference type="NCBI Taxonomy" id="45954"/>
    <lineage>
        <taxon>Eukaryota</taxon>
        <taxon>Metazoa</taxon>
        <taxon>Spiralia</taxon>
        <taxon>Lophotrochozoa</taxon>
        <taxon>Mollusca</taxon>
        <taxon>Bivalvia</taxon>
        <taxon>Autobranchia</taxon>
        <taxon>Heteroconchia</taxon>
        <taxon>Euheterodonta</taxon>
        <taxon>Imparidentia</taxon>
        <taxon>Neoheterodontei</taxon>
        <taxon>Myida</taxon>
        <taxon>Dreissenoidea</taxon>
        <taxon>Dreissenidae</taxon>
        <taxon>Dreissena</taxon>
    </lineage>
</organism>
<reference evidence="1" key="2">
    <citation type="submission" date="2020-11" db="EMBL/GenBank/DDBJ databases">
        <authorList>
            <person name="McCartney M.A."/>
            <person name="Auch B."/>
            <person name="Kono T."/>
            <person name="Mallez S."/>
            <person name="Becker A."/>
            <person name="Gohl D.M."/>
            <person name="Silverstein K.A.T."/>
            <person name="Koren S."/>
            <person name="Bechman K.B."/>
            <person name="Herman A."/>
            <person name="Abrahante J.E."/>
            <person name="Garbe J."/>
        </authorList>
    </citation>
    <scope>NUCLEOTIDE SEQUENCE</scope>
    <source>
        <strain evidence="1">Duluth1</strain>
        <tissue evidence="1">Whole animal</tissue>
    </source>
</reference>
<accession>A0A9D4L1N1</accession>
<proteinExistence type="predicted"/>
<dbReference type="AlphaFoldDB" id="A0A9D4L1N1"/>
<evidence type="ECO:0000313" key="2">
    <source>
        <dbReference type="Proteomes" id="UP000828390"/>
    </source>
</evidence>